<dbReference type="SUPFAM" id="SSF52540">
    <property type="entry name" value="P-loop containing nucleoside triphosphate hydrolases"/>
    <property type="match status" value="1"/>
</dbReference>
<keyword evidence="3" id="KW-1185">Reference proteome</keyword>
<gene>
    <name evidence="2" type="ORF">C464_11980</name>
</gene>
<protein>
    <submittedName>
        <fullName evidence="2">ATPase AAA</fullName>
    </submittedName>
</protein>
<dbReference type="GO" id="GO:0005524">
    <property type="term" value="F:ATP binding"/>
    <property type="evidence" value="ECO:0007669"/>
    <property type="project" value="InterPro"/>
</dbReference>
<dbReference type="InterPro" id="IPR052934">
    <property type="entry name" value="Methyl-DNA_Rec/Restrict_Enz"/>
</dbReference>
<dbReference type="InterPro" id="IPR011704">
    <property type="entry name" value="ATPase_dyneun-rel_AAA"/>
</dbReference>
<dbReference type="Gene3D" id="3.40.50.300">
    <property type="entry name" value="P-loop containing nucleotide triphosphate hydrolases"/>
    <property type="match status" value="1"/>
</dbReference>
<dbReference type="EMBL" id="AOJL01000048">
    <property type="protein sequence ID" value="ELZ45636.1"/>
    <property type="molecule type" value="Genomic_DNA"/>
</dbReference>
<dbReference type="PANTHER" id="PTHR37291">
    <property type="entry name" value="5-METHYLCYTOSINE-SPECIFIC RESTRICTION ENZYME B"/>
    <property type="match status" value="1"/>
</dbReference>
<dbReference type="InterPro" id="IPR027417">
    <property type="entry name" value="P-loop_NTPase"/>
</dbReference>
<evidence type="ECO:0000259" key="1">
    <source>
        <dbReference type="SMART" id="SM00382"/>
    </source>
</evidence>
<dbReference type="SMART" id="SM00382">
    <property type="entry name" value="AAA"/>
    <property type="match status" value="1"/>
</dbReference>
<evidence type="ECO:0000313" key="3">
    <source>
        <dbReference type="Proteomes" id="UP000011509"/>
    </source>
</evidence>
<dbReference type="AlphaFoldDB" id="M0ECV9"/>
<sequence length="660" mass="72985">MQVDLTLGSEVPRQLRKDLSQHIWRDDSFEYIWLSKTPIERLGYPTTEFESFIQEADENFAFPTSWFSMGDDFEQLSVETMAELGGQAAVHEEISKNGVRTLSPDPGSGLLLDSDHILDQGHWAIAAKYTDVTGITADTASFERYKEGQDPRIGYFRLARGSEYSDLLKNAENDARVLIHDNGTVVKQGRLANIEGKVIEGTTYDLATIFDIRETPKVDIAAFTNSSNLSDFLEEPFDKRDAPISNLPTDQYEQYQAAAYGRDTATRVDGVASDEHLQKRVYREATAHLVAGRNVVFYGPPGTGKTRAASKLTDALDIGQDTATANAEWSNYDVVGGYEPAGPDTPEQEWTAKAGVLSSAAQQCVEGLTLSGDPHWLLVDELNRANLDQAFGDVFTLLDLDYRTSQRLKFGTDEVTLPLSFRLLATMNTSDRAKLFSLGYAFRRRFAFVQVPPLYTSGGDPDQSDPTTSPRKIPNHDEIHEIVTGAVVDDLTRQRLLVDTWDSHRMPTRDAATIDPAFAMESVVSNALDNVLAIDYGWDDADPLDVVLAITYQLSGAEYDIVDIGQALAIDIIRYLTAAQLLSDGDITRQTVDRALIAYLLPQIDVFMSELRKAETLSTTADGESTPAGRYSDFTTWIGSLGLPEFHAELEEAADSYSVL</sequence>
<accession>M0ECV9</accession>
<evidence type="ECO:0000313" key="2">
    <source>
        <dbReference type="EMBL" id="ELZ45636.1"/>
    </source>
</evidence>
<reference evidence="2 3" key="1">
    <citation type="journal article" date="2014" name="PLoS Genet.">
        <title>Phylogenetically driven sequencing of extremely halophilic archaea reveals strategies for static and dynamic osmo-response.</title>
        <authorList>
            <person name="Becker E.A."/>
            <person name="Seitzer P.M."/>
            <person name="Tritt A."/>
            <person name="Larsen D."/>
            <person name="Krusor M."/>
            <person name="Yao A.I."/>
            <person name="Wu D."/>
            <person name="Madern D."/>
            <person name="Eisen J.A."/>
            <person name="Darling A.E."/>
            <person name="Facciotti M.T."/>
        </authorList>
    </citation>
    <scope>NUCLEOTIDE SEQUENCE [LARGE SCALE GENOMIC DNA]</scope>
    <source>
        <strain evidence="2 3">DSM 10284</strain>
    </source>
</reference>
<feature type="domain" description="AAA+ ATPase" evidence="1">
    <location>
        <begin position="291"/>
        <end position="452"/>
    </location>
</feature>
<dbReference type="PATRIC" id="fig|1227466.3.peg.2399"/>
<organism evidence="2 3">
    <name type="scientific">Halorubrum coriense DSM 10284</name>
    <dbReference type="NCBI Taxonomy" id="1227466"/>
    <lineage>
        <taxon>Archaea</taxon>
        <taxon>Methanobacteriati</taxon>
        <taxon>Methanobacteriota</taxon>
        <taxon>Stenosarchaea group</taxon>
        <taxon>Halobacteria</taxon>
        <taxon>Halobacteriales</taxon>
        <taxon>Haloferacaceae</taxon>
        <taxon>Halorubrum</taxon>
    </lineage>
</organism>
<dbReference type="PANTHER" id="PTHR37291:SF1">
    <property type="entry name" value="TYPE IV METHYL-DIRECTED RESTRICTION ENZYME ECOKMCRB SUBUNIT"/>
    <property type="match status" value="1"/>
</dbReference>
<dbReference type="STRING" id="1227466.C464_11980"/>
<dbReference type="GO" id="GO:0016887">
    <property type="term" value="F:ATP hydrolysis activity"/>
    <property type="evidence" value="ECO:0007669"/>
    <property type="project" value="InterPro"/>
</dbReference>
<dbReference type="Pfam" id="PF07728">
    <property type="entry name" value="AAA_5"/>
    <property type="match status" value="1"/>
</dbReference>
<comment type="caution">
    <text evidence="2">The sequence shown here is derived from an EMBL/GenBank/DDBJ whole genome shotgun (WGS) entry which is preliminary data.</text>
</comment>
<name>M0ECV9_9EURY</name>
<proteinExistence type="predicted"/>
<dbReference type="Proteomes" id="UP000011509">
    <property type="component" value="Unassembled WGS sequence"/>
</dbReference>
<dbReference type="InterPro" id="IPR003593">
    <property type="entry name" value="AAA+_ATPase"/>
</dbReference>